<dbReference type="PROSITE" id="PS51186">
    <property type="entry name" value="GNAT"/>
    <property type="match status" value="1"/>
</dbReference>
<gene>
    <name evidence="4" type="ORF">HT576_04750</name>
</gene>
<evidence type="ECO:0000313" key="4">
    <source>
        <dbReference type="EMBL" id="NUB90346.1"/>
    </source>
</evidence>
<dbReference type="CDD" id="cd04301">
    <property type="entry name" value="NAT_SF"/>
    <property type="match status" value="1"/>
</dbReference>
<reference evidence="4" key="1">
    <citation type="submission" date="2020-06" db="EMBL/GenBank/DDBJ databases">
        <title>Haloterrigena sp. nov., an extremely halophilic archaeon isolated from a saline sediment.</title>
        <authorList>
            <person name="Liu B.-B."/>
        </authorList>
    </citation>
    <scope>NUCLEOTIDE SEQUENCE</scope>
    <source>
        <strain evidence="4">SYSU A121-1</strain>
    </source>
</reference>
<proteinExistence type="predicted"/>
<accession>A0A8J8GIX3</accession>
<dbReference type="Proteomes" id="UP000728647">
    <property type="component" value="Unassembled WGS sequence"/>
</dbReference>
<dbReference type="EMBL" id="JABURA010000001">
    <property type="protein sequence ID" value="NUB90346.1"/>
    <property type="molecule type" value="Genomic_DNA"/>
</dbReference>
<evidence type="ECO:0000259" key="3">
    <source>
        <dbReference type="PROSITE" id="PS51186"/>
    </source>
</evidence>
<dbReference type="InterPro" id="IPR050832">
    <property type="entry name" value="Bact_Acetyltransf"/>
</dbReference>
<dbReference type="SUPFAM" id="SSF55729">
    <property type="entry name" value="Acyl-CoA N-acyltransferases (Nat)"/>
    <property type="match status" value="1"/>
</dbReference>
<dbReference type="Pfam" id="PF00583">
    <property type="entry name" value="Acetyltransf_1"/>
    <property type="match status" value="1"/>
</dbReference>
<dbReference type="PANTHER" id="PTHR43877:SF2">
    <property type="entry name" value="AMINOALKYLPHOSPHONATE N-ACETYLTRANSFERASE-RELATED"/>
    <property type="match status" value="1"/>
</dbReference>
<dbReference type="RefSeq" id="WP_174701395.1">
    <property type="nucleotide sequence ID" value="NZ_JABURA010000001.1"/>
</dbReference>
<organism evidence="4 5">
    <name type="scientific">Haloterrigena gelatinilytica</name>
    <dbReference type="NCBI Taxonomy" id="2741724"/>
    <lineage>
        <taxon>Archaea</taxon>
        <taxon>Methanobacteriati</taxon>
        <taxon>Methanobacteriota</taxon>
        <taxon>Stenosarchaea group</taxon>
        <taxon>Halobacteria</taxon>
        <taxon>Halobacteriales</taxon>
        <taxon>Natrialbaceae</taxon>
        <taxon>Haloterrigena</taxon>
    </lineage>
</organism>
<dbReference type="PANTHER" id="PTHR43877">
    <property type="entry name" value="AMINOALKYLPHOSPHONATE N-ACETYLTRANSFERASE-RELATED-RELATED"/>
    <property type="match status" value="1"/>
</dbReference>
<dbReference type="AlphaFoldDB" id="A0A8J8GIX3"/>
<sequence length="156" mass="16709">MGATSTSSVTVALRRADESDLPYVERLLSDEELPSADVRSSPARFYVGYDGDERIGIGGLERYGTDGLLRSIVVERSARGNGYGAALCAALERRARAAGVETLYLLTTTAAEFFATRGYEYVERADAPPAIRETAEFDDLCPASAACLRTSVLEGA</sequence>
<comment type="caution">
    <text evidence="4">The sequence shown here is derived from an EMBL/GenBank/DDBJ whole genome shotgun (WGS) entry which is preliminary data.</text>
</comment>
<keyword evidence="2" id="KW-0012">Acyltransferase</keyword>
<dbReference type="Gene3D" id="3.40.630.30">
    <property type="match status" value="1"/>
</dbReference>
<dbReference type="NCBIfam" id="NF040501">
    <property type="entry name" value="resist_ArsN2"/>
    <property type="match status" value="1"/>
</dbReference>
<dbReference type="InterPro" id="IPR016181">
    <property type="entry name" value="Acyl_CoA_acyltransferase"/>
</dbReference>
<feature type="domain" description="N-acetyltransferase" evidence="3">
    <location>
        <begin position="11"/>
        <end position="138"/>
    </location>
</feature>
<dbReference type="InterPro" id="IPR000182">
    <property type="entry name" value="GNAT_dom"/>
</dbReference>
<evidence type="ECO:0000256" key="2">
    <source>
        <dbReference type="ARBA" id="ARBA00023315"/>
    </source>
</evidence>
<dbReference type="GO" id="GO:0016747">
    <property type="term" value="F:acyltransferase activity, transferring groups other than amino-acyl groups"/>
    <property type="evidence" value="ECO:0007669"/>
    <property type="project" value="InterPro"/>
</dbReference>
<evidence type="ECO:0000256" key="1">
    <source>
        <dbReference type="ARBA" id="ARBA00022679"/>
    </source>
</evidence>
<protein>
    <submittedName>
        <fullName evidence="4">GNAT family N-acetyltransferase</fullName>
    </submittedName>
</protein>
<name>A0A8J8GIX3_9EURY</name>
<evidence type="ECO:0000313" key="5">
    <source>
        <dbReference type="Proteomes" id="UP000728647"/>
    </source>
</evidence>
<keyword evidence="1" id="KW-0808">Transferase</keyword>